<name>A0A2M9CNL9_9MICO</name>
<evidence type="ECO:0000256" key="3">
    <source>
        <dbReference type="ARBA" id="ARBA00022525"/>
    </source>
</evidence>
<dbReference type="InterPro" id="IPR011252">
    <property type="entry name" value="Fibrogen-bd_dom1"/>
</dbReference>
<protein>
    <submittedName>
        <fullName evidence="10">SdrD B-like protein</fullName>
    </submittedName>
</protein>
<dbReference type="OrthoDB" id="5142801at2"/>
<feature type="domain" description="SD-repeat containing protein B" evidence="8">
    <location>
        <begin position="477"/>
        <end position="601"/>
    </location>
</feature>
<evidence type="ECO:0000259" key="9">
    <source>
        <dbReference type="Pfam" id="PF17961"/>
    </source>
</evidence>
<keyword evidence="3" id="KW-0964">Secreted</keyword>
<dbReference type="GO" id="GO:0007155">
    <property type="term" value="P:cell adhesion"/>
    <property type="evidence" value="ECO:0007669"/>
    <property type="project" value="InterPro"/>
</dbReference>
<evidence type="ECO:0000259" key="8">
    <source>
        <dbReference type="Pfam" id="PF17210"/>
    </source>
</evidence>
<dbReference type="GO" id="GO:0005975">
    <property type="term" value="P:carbohydrate metabolic process"/>
    <property type="evidence" value="ECO:0007669"/>
    <property type="project" value="UniProtKB-ARBA"/>
</dbReference>
<dbReference type="Gene3D" id="2.60.40.740">
    <property type="match status" value="1"/>
</dbReference>
<feature type="domain" description="SD-repeat containing protein B" evidence="8">
    <location>
        <begin position="346"/>
        <end position="471"/>
    </location>
</feature>
<dbReference type="PANTHER" id="PTHR23303:SF15">
    <property type="entry name" value="COLOSSIN-A"/>
    <property type="match status" value="1"/>
</dbReference>
<evidence type="ECO:0000313" key="10">
    <source>
        <dbReference type="EMBL" id="PJJ73489.1"/>
    </source>
</evidence>
<evidence type="ECO:0000256" key="7">
    <source>
        <dbReference type="SAM" id="SignalP"/>
    </source>
</evidence>
<dbReference type="SUPFAM" id="SSF49401">
    <property type="entry name" value="Bacterial adhesins"/>
    <property type="match status" value="2"/>
</dbReference>
<dbReference type="InterPro" id="IPR041171">
    <property type="entry name" value="SDR_Ig"/>
</dbReference>
<dbReference type="InterPro" id="IPR013783">
    <property type="entry name" value="Ig-like_fold"/>
</dbReference>
<keyword evidence="6" id="KW-0472">Membrane</keyword>
<gene>
    <name evidence="10" type="ORF">CLV46_3081</name>
</gene>
<dbReference type="InterPro" id="IPR008966">
    <property type="entry name" value="Adhesion_dom_sf"/>
</dbReference>
<proteinExistence type="predicted"/>
<dbReference type="Gene3D" id="2.60.40.10">
    <property type="entry name" value="Immunoglobulins"/>
    <property type="match status" value="3"/>
</dbReference>
<evidence type="ECO:0000256" key="4">
    <source>
        <dbReference type="ARBA" id="ARBA00022729"/>
    </source>
</evidence>
<sequence length="796" mass="83159">MQRPELRGSTLPSRRGPWRAVAAISSTLLVSAGLLAAAPIAASAATIDGAITSVSTDKTSYGYTERVALDFEWAVPDTAEQGDSFALQLPDQLKAVSKATFELPAPDGAAVAKAVWSDKKVEFTLTDYVETHDGVHGTGFLTAQWDHSKITDTTAPLVLDFGGGKVVTVDIGDKPAPPAPCQTNCGPQSPRTERGLYKAGSWTDGEYEGTRDAKNNIHWWVELPGNPQGFNGPITVVDTPNAGMVIECSTLVVQTFPSLVGGTPRTPVDPSRYTLDCNEGGFTLTLDRIGPSEFINVEYKGTITDQRLGAYGNNVKMTIAGTTTEKTVTRKRTAAGGNGDGYQSVSVGDLVWLDTDRDGIQTVGEAGIPGVTVKLTGPEGTAVTDVTGKPVAPVKTNAYGLYSFVNLPILPAGQHYTVTIDRAASADALRGLVPTVAGAGDDRASDSASWTADSTDLTVNQAKDLTLDFGFVTPRVSVGDYVWLDGDRDGRQGEDESGIEGVTLTLTGPDGAAVTDVAGVPVAPVVTDAEGAYVFENLPVLPEGEHYTVSIDREASATALDRLEPTIAGEGDAERDSSLWAESSVDLTDDGDHDPTLDFGFIEARVSVGDYVWLDADRDGRQGDDESGIEGVTLTLTGPDGAAVTDVAGEPVAPVVTDAEGAYVFENLPVLPEGEHYTVSIDREASATALFGVEPTTAGEGDLEGDSSTWTVESGDLPHDGDHDPTLDFGFAALELPTLPLPEEPQPTVTPAVTPAGTHLASTGAEVALPLGAAALLLLLGAAAVLIRRRGVITED</sequence>
<feature type="domain" description="SDR-like Ig" evidence="9">
    <location>
        <begin position="62"/>
        <end position="153"/>
    </location>
</feature>
<dbReference type="SUPFAM" id="SSF117074">
    <property type="entry name" value="Hypothetical protein PA1324"/>
    <property type="match status" value="3"/>
</dbReference>
<evidence type="ECO:0000256" key="1">
    <source>
        <dbReference type="ARBA" id="ARBA00004168"/>
    </source>
</evidence>
<dbReference type="InterPro" id="IPR051417">
    <property type="entry name" value="SDr/BOS_complex"/>
</dbReference>
<dbReference type="PANTHER" id="PTHR23303">
    <property type="entry name" value="CARBOXYPEPTIDASE REGULATORY REGION-CONTAINING"/>
    <property type="match status" value="1"/>
</dbReference>
<feature type="chain" id="PRO_5014689594" evidence="7">
    <location>
        <begin position="45"/>
        <end position="796"/>
    </location>
</feature>
<keyword evidence="6" id="KW-1133">Transmembrane helix</keyword>
<dbReference type="EMBL" id="PGFF01000001">
    <property type="protein sequence ID" value="PJJ73489.1"/>
    <property type="molecule type" value="Genomic_DNA"/>
</dbReference>
<feature type="transmembrane region" description="Helical" evidence="6">
    <location>
        <begin position="767"/>
        <end position="787"/>
    </location>
</feature>
<evidence type="ECO:0000256" key="5">
    <source>
        <dbReference type="ARBA" id="ARBA00023088"/>
    </source>
</evidence>
<evidence type="ECO:0000313" key="11">
    <source>
        <dbReference type="Proteomes" id="UP000228758"/>
    </source>
</evidence>
<keyword evidence="5" id="KW-0572">Peptidoglycan-anchor</keyword>
<reference evidence="10 11" key="1">
    <citation type="submission" date="2017-11" db="EMBL/GenBank/DDBJ databases">
        <title>Genomic Encyclopedia of Archaeal and Bacterial Type Strains, Phase II (KMG-II): From Individual Species to Whole Genera.</title>
        <authorList>
            <person name="Goeker M."/>
        </authorList>
    </citation>
    <scope>NUCLEOTIDE SEQUENCE [LARGE SCALE GENOMIC DNA]</scope>
    <source>
        <strain evidence="10 11">DSM 27393</strain>
    </source>
</reference>
<dbReference type="Gene3D" id="2.60.40.1280">
    <property type="match status" value="1"/>
</dbReference>
<organism evidence="10 11">
    <name type="scientific">Diaminobutyricimonas aerilata</name>
    <dbReference type="NCBI Taxonomy" id="1162967"/>
    <lineage>
        <taxon>Bacteria</taxon>
        <taxon>Bacillati</taxon>
        <taxon>Actinomycetota</taxon>
        <taxon>Actinomycetes</taxon>
        <taxon>Micrococcales</taxon>
        <taxon>Microbacteriaceae</taxon>
        <taxon>Diaminobutyricimonas</taxon>
    </lineage>
</organism>
<feature type="signal peptide" evidence="7">
    <location>
        <begin position="1"/>
        <end position="44"/>
    </location>
</feature>
<feature type="domain" description="SD-repeat containing protein B" evidence="8">
    <location>
        <begin position="607"/>
        <end position="731"/>
    </location>
</feature>
<dbReference type="AlphaFoldDB" id="A0A2M9CNL9"/>
<dbReference type="Proteomes" id="UP000228758">
    <property type="component" value="Unassembled WGS sequence"/>
</dbReference>
<comment type="subcellular location">
    <subcellularLocation>
        <location evidence="1">Secreted</location>
        <location evidence="1">Cell wall</location>
        <topology evidence="1">Peptidoglycan-anchor</topology>
    </subcellularLocation>
</comment>
<dbReference type="Pfam" id="PF17210">
    <property type="entry name" value="SdrD_B"/>
    <property type="match status" value="3"/>
</dbReference>
<comment type="caution">
    <text evidence="10">The sequence shown here is derived from an EMBL/GenBank/DDBJ whole genome shotgun (WGS) entry which is preliminary data.</text>
</comment>
<keyword evidence="6" id="KW-0812">Transmembrane</keyword>
<evidence type="ECO:0000256" key="6">
    <source>
        <dbReference type="SAM" id="Phobius"/>
    </source>
</evidence>
<keyword evidence="2" id="KW-0134">Cell wall</keyword>
<accession>A0A2M9CNL9</accession>
<keyword evidence="11" id="KW-1185">Reference proteome</keyword>
<dbReference type="Pfam" id="PF17961">
    <property type="entry name" value="Big_8"/>
    <property type="match status" value="1"/>
</dbReference>
<dbReference type="InterPro" id="IPR033764">
    <property type="entry name" value="Sdr_B"/>
</dbReference>
<evidence type="ECO:0000256" key="2">
    <source>
        <dbReference type="ARBA" id="ARBA00022512"/>
    </source>
</evidence>
<keyword evidence="4 7" id="KW-0732">Signal</keyword>